<proteinExistence type="inferred from homology"/>
<evidence type="ECO:0000259" key="9">
    <source>
        <dbReference type="Pfam" id="PF01578"/>
    </source>
</evidence>
<dbReference type="InterPro" id="IPR002541">
    <property type="entry name" value="Cyt_c_assembly"/>
</dbReference>
<feature type="transmembrane region" description="Helical" evidence="8">
    <location>
        <begin position="45"/>
        <end position="71"/>
    </location>
</feature>
<dbReference type="InterPro" id="IPR003557">
    <property type="entry name" value="Cyt_c_biogenesis_CcmC"/>
</dbReference>
<dbReference type="Proteomes" id="UP001524944">
    <property type="component" value="Unassembled WGS sequence"/>
</dbReference>
<dbReference type="PANTHER" id="PTHR30071">
    <property type="entry name" value="HEME EXPORTER PROTEIN C"/>
    <property type="match status" value="1"/>
</dbReference>
<feature type="transmembrane region" description="Helical" evidence="8">
    <location>
        <begin position="12"/>
        <end position="33"/>
    </location>
</feature>
<evidence type="ECO:0000256" key="8">
    <source>
        <dbReference type="SAM" id="Phobius"/>
    </source>
</evidence>
<keyword evidence="6 8" id="KW-1133">Transmembrane helix</keyword>
<name>A0ABT1Y2M4_9FIRM</name>
<evidence type="ECO:0000256" key="1">
    <source>
        <dbReference type="ARBA" id="ARBA00004141"/>
    </source>
</evidence>
<dbReference type="RefSeq" id="WP_089608782.1">
    <property type="nucleotide sequence ID" value="NZ_CP022121.1"/>
</dbReference>
<feature type="transmembrane region" description="Helical" evidence="8">
    <location>
        <begin position="189"/>
        <end position="207"/>
    </location>
</feature>
<comment type="caution">
    <text evidence="10">The sequence shown here is derived from an EMBL/GenBank/DDBJ whole genome shotgun (WGS) entry which is preliminary data.</text>
</comment>
<feature type="domain" description="Cytochrome c assembly protein" evidence="9">
    <location>
        <begin position="15"/>
        <end position="170"/>
    </location>
</feature>
<feature type="transmembrane region" description="Helical" evidence="8">
    <location>
        <begin position="146"/>
        <end position="169"/>
    </location>
</feature>
<organism evidence="10 11">
    <name type="scientific">Dehalobacterium formicoaceticum</name>
    <dbReference type="NCBI Taxonomy" id="51515"/>
    <lineage>
        <taxon>Bacteria</taxon>
        <taxon>Bacillati</taxon>
        <taxon>Bacillota</taxon>
        <taxon>Clostridia</taxon>
        <taxon>Eubacteriales</taxon>
        <taxon>Peptococcaceae</taxon>
        <taxon>Dehalobacterium</taxon>
    </lineage>
</organism>
<evidence type="ECO:0000256" key="2">
    <source>
        <dbReference type="ARBA" id="ARBA00005840"/>
    </source>
</evidence>
<accession>A0ABT1Y2M4</accession>
<keyword evidence="4 8" id="KW-0812">Transmembrane</keyword>
<evidence type="ECO:0000313" key="10">
    <source>
        <dbReference type="EMBL" id="MCR6545114.1"/>
    </source>
</evidence>
<evidence type="ECO:0000256" key="3">
    <source>
        <dbReference type="ARBA" id="ARBA00016463"/>
    </source>
</evidence>
<evidence type="ECO:0000256" key="7">
    <source>
        <dbReference type="ARBA" id="ARBA00023136"/>
    </source>
</evidence>
<dbReference type="PANTHER" id="PTHR30071:SF1">
    <property type="entry name" value="CYTOCHROME B_B6 PROTEIN-RELATED"/>
    <property type="match status" value="1"/>
</dbReference>
<comment type="subcellular location">
    <subcellularLocation>
        <location evidence="1">Membrane</location>
        <topology evidence="1">Multi-pass membrane protein</topology>
    </subcellularLocation>
</comment>
<comment type="similarity">
    <text evidence="2">Belongs to the CcmC/CycZ/HelC family.</text>
</comment>
<feature type="transmembrane region" description="Helical" evidence="8">
    <location>
        <begin position="83"/>
        <end position="104"/>
    </location>
</feature>
<keyword evidence="11" id="KW-1185">Reference proteome</keyword>
<evidence type="ECO:0000256" key="4">
    <source>
        <dbReference type="ARBA" id="ARBA00022692"/>
    </source>
</evidence>
<keyword evidence="5" id="KW-0201">Cytochrome c-type biogenesis</keyword>
<evidence type="ECO:0000313" key="11">
    <source>
        <dbReference type="Proteomes" id="UP001524944"/>
    </source>
</evidence>
<dbReference type="InterPro" id="IPR045062">
    <property type="entry name" value="Cyt_c_biogenesis_CcsA/CcmC"/>
</dbReference>
<evidence type="ECO:0000256" key="6">
    <source>
        <dbReference type="ARBA" id="ARBA00022989"/>
    </source>
</evidence>
<gene>
    <name evidence="10" type="ORF">NVS47_06225</name>
</gene>
<keyword evidence="7 8" id="KW-0472">Membrane</keyword>
<evidence type="ECO:0000256" key="5">
    <source>
        <dbReference type="ARBA" id="ARBA00022748"/>
    </source>
</evidence>
<dbReference type="Pfam" id="PF01578">
    <property type="entry name" value="Cytochrom_C_asm"/>
    <property type="match status" value="1"/>
</dbReference>
<reference evidence="10 11" key="1">
    <citation type="submission" date="2022-08" db="EMBL/GenBank/DDBJ databases">
        <title>Proteogenomics of the novel Dehalobacterium formicoaceticum strain EZ94 highlights a key role of methyltransferases during anaerobic dichloromethane degradation.</title>
        <authorList>
            <person name="Wasmund K."/>
        </authorList>
    </citation>
    <scope>NUCLEOTIDE SEQUENCE [LARGE SCALE GENOMIC DNA]</scope>
    <source>
        <strain evidence="10 11">EZ94</strain>
    </source>
</reference>
<protein>
    <recommendedName>
        <fullName evidence="3">Heme exporter protein C</fullName>
    </recommendedName>
</protein>
<dbReference type="PRINTS" id="PR01386">
    <property type="entry name" value="CCMCBIOGNSIS"/>
</dbReference>
<feature type="transmembrane region" description="Helical" evidence="8">
    <location>
        <begin position="116"/>
        <end position="134"/>
    </location>
</feature>
<dbReference type="EMBL" id="JANPWE010000002">
    <property type="protein sequence ID" value="MCR6545114.1"/>
    <property type="molecule type" value="Genomic_DNA"/>
</dbReference>
<sequence length="232" mass="26868">MAHVGFKERLSAVLGLTTFIVMMVDLFLIFIWVPEEKTLGAVQKIFYFHVGTAWVAFFAFFVVFLFSILYLKSRNSKWDRIAAASAEIGTVFTTVVLITGPIWAKSSWNAWWTWEPRLTTSLILWFIYVAYILIRASSTEEEKKARLSAVFGIIGFIDVPIVFFSVKWWNVSHPMVFDQGGMNLAPEMFITLMVSVAAFTLFYFYYLTKAAALFQARDDLRELKRKMRERLN</sequence>